<feature type="region of interest" description="Disordered" evidence="2">
    <location>
        <begin position="949"/>
        <end position="971"/>
    </location>
</feature>
<dbReference type="Pfam" id="PF13428">
    <property type="entry name" value="TPR_14"/>
    <property type="match status" value="1"/>
</dbReference>
<dbReference type="InterPro" id="IPR011990">
    <property type="entry name" value="TPR-like_helical_dom_sf"/>
</dbReference>
<dbReference type="PROSITE" id="PS50005">
    <property type="entry name" value="TPR"/>
    <property type="match status" value="1"/>
</dbReference>
<name>A0ABU0IK37_9CAUL</name>
<keyword evidence="5" id="KW-1185">Reference proteome</keyword>
<proteinExistence type="predicted"/>
<dbReference type="SUPFAM" id="SSF48452">
    <property type="entry name" value="TPR-like"/>
    <property type="match status" value="2"/>
</dbReference>
<evidence type="ECO:0000256" key="1">
    <source>
        <dbReference type="PROSITE-ProRule" id="PRU00339"/>
    </source>
</evidence>
<evidence type="ECO:0000256" key="2">
    <source>
        <dbReference type="SAM" id="MobiDB-lite"/>
    </source>
</evidence>
<accession>A0ABU0IK37</accession>
<feature type="region of interest" description="Disordered" evidence="2">
    <location>
        <begin position="134"/>
        <end position="159"/>
    </location>
</feature>
<dbReference type="RefSeq" id="WP_307344632.1">
    <property type="nucleotide sequence ID" value="NZ_JAUSVS010000001.1"/>
</dbReference>
<dbReference type="Gene3D" id="1.25.40.10">
    <property type="entry name" value="Tetratricopeptide repeat domain"/>
    <property type="match status" value="2"/>
</dbReference>
<organism evidence="4 5">
    <name type="scientific">Caulobacter ginsengisoli</name>
    <dbReference type="NCBI Taxonomy" id="400775"/>
    <lineage>
        <taxon>Bacteria</taxon>
        <taxon>Pseudomonadati</taxon>
        <taxon>Pseudomonadota</taxon>
        <taxon>Alphaproteobacteria</taxon>
        <taxon>Caulobacterales</taxon>
        <taxon>Caulobacteraceae</taxon>
        <taxon>Caulobacter</taxon>
    </lineage>
</organism>
<feature type="signal peptide" evidence="3">
    <location>
        <begin position="1"/>
        <end position="26"/>
    </location>
</feature>
<keyword evidence="1" id="KW-0802">TPR repeat</keyword>
<keyword evidence="3" id="KW-0732">Signal</keyword>
<dbReference type="EMBL" id="JAUSVS010000001">
    <property type="protein sequence ID" value="MDQ0462372.1"/>
    <property type="molecule type" value="Genomic_DNA"/>
</dbReference>
<gene>
    <name evidence="4" type="ORF">QO010_000120</name>
</gene>
<protein>
    <submittedName>
        <fullName evidence="4">Tetratricopeptide (TPR) repeat protein</fullName>
    </submittedName>
</protein>
<feature type="repeat" description="TPR" evidence="1">
    <location>
        <begin position="642"/>
        <end position="675"/>
    </location>
</feature>
<comment type="caution">
    <text evidence="4">The sequence shown here is derived from an EMBL/GenBank/DDBJ whole genome shotgun (WGS) entry which is preliminary data.</text>
</comment>
<feature type="chain" id="PRO_5046982225" evidence="3">
    <location>
        <begin position="27"/>
        <end position="971"/>
    </location>
</feature>
<dbReference type="InterPro" id="IPR019734">
    <property type="entry name" value="TPR_rpt"/>
</dbReference>
<dbReference type="Proteomes" id="UP001228905">
    <property type="component" value="Unassembled WGS sequence"/>
</dbReference>
<evidence type="ECO:0000313" key="5">
    <source>
        <dbReference type="Proteomes" id="UP001228905"/>
    </source>
</evidence>
<sequence>MSLRASLRSGVAAVCIASVVAPAGMAAPAAAARPVLDVRVAQAKDFSRLEFHWAAPATVTSRREGDQLVLRFSRDARPDIAQLKIAPPPRIQKVEARHVGGRLELWLTLSPDADFKLGSADGASFLNVFAKAAPPPPAPAPPPPEAPPPPPRPNPVPASGVVALRPEVVGGQVKLHFDWKNPLGAAVFRRGEALWVVFDASAKLDISKAPKGVGQYSAIQALRGSNWSAVRIVSPRTTPVAIVGEGGSWTLLLGPGPMGARGGAITVSRDEESAEAGLSAVLAGAGIPVWVDDPAVGDRIGVVPALAPAKALGSRREYVDLALLPTIQGLAVETYASDVVISVDGDLVHIGRPTGLALSPSSATGLRLAARDGAPKAATMPGLIGEDWAHTRSGGFIARYNALEAAAAAEDAKGQGGQAPSTEARMALARFLVGNELAFEAIGVLDAAAKARETLKGEAEFRGLRGIANVMAGRLKEAEADFASPVLGDDPASANWRGYIADRLGQYSDARQKFDAGTQALSQFPTVWRVRFARANAEAALALGDMTTANAHISEALNERVSPLEELQSRLIQARLMEALGDKGRALGVYQAISRAGSQQVAAPALLRATQIKLDAGQISPTEAASVFDGLRYRWRGDATELETIRLLGQLYLQQGRYREALEALRSAGQRQPDSPQAIQLSADLNAAFRGLFLDGLADGLQPIQALGLFDDFRDLTPIGADGDLMVRKMVRRLIDVDLLDRAAELLQYQVDNRLDGVPKAQVSTDLATVYLMNRQPEKALDAINASRTTLLPTALNAERRIITARALMSLGRLDAAAEILEPDSSPEAQEAKAEIAWKGHAWPLAGQLFEKGLGERWKDANPLTLDEEGRLLRAGVAYSLAGDDASLTRLRGQYQGFFQRARNPDALRVAFTEVQTGTYNANDFSRAVADDATFTGWVVKMKQRFRDRPAPVGPATTKQAVGAMSSGAKG</sequence>
<reference evidence="4 5" key="1">
    <citation type="submission" date="2023-07" db="EMBL/GenBank/DDBJ databases">
        <title>Genomic Encyclopedia of Type Strains, Phase IV (KMG-IV): sequencing the most valuable type-strain genomes for metagenomic binning, comparative biology and taxonomic classification.</title>
        <authorList>
            <person name="Goeker M."/>
        </authorList>
    </citation>
    <scope>NUCLEOTIDE SEQUENCE [LARGE SCALE GENOMIC DNA]</scope>
    <source>
        <strain evidence="4 5">DSM 18695</strain>
    </source>
</reference>
<evidence type="ECO:0000256" key="3">
    <source>
        <dbReference type="SAM" id="SignalP"/>
    </source>
</evidence>
<evidence type="ECO:0000313" key="4">
    <source>
        <dbReference type="EMBL" id="MDQ0462372.1"/>
    </source>
</evidence>
<feature type="compositionally biased region" description="Pro residues" evidence="2">
    <location>
        <begin position="134"/>
        <end position="156"/>
    </location>
</feature>